<dbReference type="PANTHER" id="PTHR42718:SF39">
    <property type="entry name" value="ACTINORHODIN TRANSPORTER-RELATED"/>
    <property type="match status" value="1"/>
</dbReference>
<feature type="transmembrane region" description="Helical" evidence="5">
    <location>
        <begin position="279"/>
        <end position="300"/>
    </location>
</feature>
<feature type="transmembrane region" description="Helical" evidence="5">
    <location>
        <begin position="57"/>
        <end position="75"/>
    </location>
</feature>
<dbReference type="Pfam" id="PF07690">
    <property type="entry name" value="MFS_1"/>
    <property type="match status" value="2"/>
</dbReference>
<feature type="transmembrane region" description="Helical" evidence="5">
    <location>
        <begin position="312"/>
        <end position="333"/>
    </location>
</feature>
<feature type="transmembrane region" description="Helical" evidence="5">
    <location>
        <begin position="236"/>
        <end position="258"/>
    </location>
</feature>
<keyword evidence="4 5" id="KW-0472">Membrane</keyword>
<dbReference type="PROSITE" id="PS50850">
    <property type="entry name" value="MFS"/>
    <property type="match status" value="1"/>
</dbReference>
<dbReference type="PRINTS" id="PR01036">
    <property type="entry name" value="TCRTETB"/>
</dbReference>
<gene>
    <name evidence="7" type="ORF">FGL98_20700</name>
</gene>
<dbReference type="InterPro" id="IPR020846">
    <property type="entry name" value="MFS_dom"/>
</dbReference>
<sequence length="479" mass="49773">MSKAPSTTIPAPTRSKAPWAALFVMVAGAFVDLLDGTIVQVALPSIQHNLDASDADLQWISASYLLAFALMLITSARLGDMFGRKRAFLTGLAAFMLASFAVALSASTGMLIGFRALQGAASALMLPQVLTFIQVQFDERDKPKAFATYGMMLAVASAGGPLVGGLLIEANIAGWDWRTIFLVNVPIGLVALTVGARIIPESRPAIRPRVDPVGLALVGLALVAVFYPLIQGRYLGWPAWSFCMLACAVPLLAAFLVVQVRETHRHGAPLIDLPLFTTRASGVGLLIALLFFGTTSYFFVLTLHLQEGLGYTPLHAGITFLPFSIGTIVGSMVASPIGARLGRGAVMIAAAVMALSLAGMLLVIDRAGADLSGWALALPQGGAGVGFGITSGTLATIILIRVAPERAAAASGVVNTVIQLGSVTAIAIVGAIFFDTLTGRPTTAQFVAATSHSIWYLVAASTACVLLAAALPHDPVAPD</sequence>
<evidence type="ECO:0000313" key="8">
    <source>
        <dbReference type="Proteomes" id="UP000320244"/>
    </source>
</evidence>
<feature type="transmembrane region" description="Helical" evidence="5">
    <location>
        <begin position="87"/>
        <end position="106"/>
    </location>
</feature>
<feature type="transmembrane region" description="Helical" evidence="5">
    <location>
        <begin position="145"/>
        <end position="168"/>
    </location>
</feature>
<evidence type="ECO:0000256" key="1">
    <source>
        <dbReference type="ARBA" id="ARBA00004651"/>
    </source>
</evidence>
<dbReference type="CDD" id="cd17321">
    <property type="entry name" value="MFS_MMR_MDR_like"/>
    <property type="match status" value="1"/>
</dbReference>
<dbReference type="InterPro" id="IPR036259">
    <property type="entry name" value="MFS_trans_sf"/>
</dbReference>
<dbReference type="Gene3D" id="1.20.1250.20">
    <property type="entry name" value="MFS general substrate transporter like domains"/>
    <property type="match status" value="1"/>
</dbReference>
<keyword evidence="8" id="KW-1185">Reference proteome</keyword>
<keyword evidence="3 5" id="KW-1133">Transmembrane helix</keyword>
<proteinExistence type="predicted"/>
<feature type="transmembrane region" description="Helical" evidence="5">
    <location>
        <begin position="376"/>
        <end position="400"/>
    </location>
</feature>
<name>A0A563DUG8_9MICO</name>
<dbReference type="InterPro" id="IPR011701">
    <property type="entry name" value="MFS"/>
</dbReference>
<feature type="transmembrane region" description="Helical" evidence="5">
    <location>
        <begin position="180"/>
        <end position="200"/>
    </location>
</feature>
<dbReference type="EMBL" id="VCQV01000039">
    <property type="protein sequence ID" value="TWP33562.1"/>
    <property type="molecule type" value="Genomic_DNA"/>
</dbReference>
<evidence type="ECO:0000256" key="3">
    <source>
        <dbReference type="ARBA" id="ARBA00022989"/>
    </source>
</evidence>
<reference evidence="7 8" key="1">
    <citation type="submission" date="2019-05" db="EMBL/GenBank/DDBJ databases">
        <authorList>
            <person name="Lee S.D."/>
        </authorList>
    </citation>
    <scope>NUCLEOTIDE SEQUENCE [LARGE SCALE GENOMIC DNA]</scope>
    <source>
        <strain evidence="7 8">C5-26</strain>
    </source>
</reference>
<evidence type="ECO:0000259" key="6">
    <source>
        <dbReference type="PROSITE" id="PS50850"/>
    </source>
</evidence>
<dbReference type="Proteomes" id="UP000320244">
    <property type="component" value="Unassembled WGS sequence"/>
</dbReference>
<feature type="transmembrane region" description="Helical" evidence="5">
    <location>
        <begin position="412"/>
        <end position="434"/>
    </location>
</feature>
<protein>
    <submittedName>
        <fullName evidence="7">MFS transporter</fullName>
    </submittedName>
</protein>
<dbReference type="PANTHER" id="PTHR42718">
    <property type="entry name" value="MAJOR FACILITATOR SUPERFAMILY MULTIDRUG TRANSPORTER MFSC"/>
    <property type="match status" value="1"/>
</dbReference>
<accession>A0A563DUG8</accession>
<evidence type="ECO:0000256" key="4">
    <source>
        <dbReference type="ARBA" id="ARBA00023136"/>
    </source>
</evidence>
<dbReference type="AlphaFoldDB" id="A0A563DUG8"/>
<evidence type="ECO:0000313" key="7">
    <source>
        <dbReference type="EMBL" id="TWP33562.1"/>
    </source>
</evidence>
<feature type="transmembrane region" description="Helical" evidence="5">
    <location>
        <begin position="212"/>
        <end position="230"/>
    </location>
</feature>
<organism evidence="7 8">
    <name type="scientific">Leekyejoonella antrihumi</name>
    <dbReference type="NCBI Taxonomy" id="1660198"/>
    <lineage>
        <taxon>Bacteria</taxon>
        <taxon>Bacillati</taxon>
        <taxon>Actinomycetota</taxon>
        <taxon>Actinomycetes</taxon>
        <taxon>Micrococcales</taxon>
        <taxon>Dermacoccaceae</taxon>
        <taxon>Leekyejoonella</taxon>
    </lineage>
</organism>
<evidence type="ECO:0000256" key="2">
    <source>
        <dbReference type="ARBA" id="ARBA00022692"/>
    </source>
</evidence>
<feature type="domain" description="Major facilitator superfamily (MFS) profile" evidence="6">
    <location>
        <begin position="21"/>
        <end position="477"/>
    </location>
</feature>
<feature type="transmembrane region" description="Helical" evidence="5">
    <location>
        <begin position="345"/>
        <end position="364"/>
    </location>
</feature>
<evidence type="ECO:0000256" key="5">
    <source>
        <dbReference type="SAM" id="Phobius"/>
    </source>
</evidence>
<dbReference type="GO" id="GO:0005886">
    <property type="term" value="C:plasma membrane"/>
    <property type="evidence" value="ECO:0007669"/>
    <property type="project" value="UniProtKB-SubCell"/>
</dbReference>
<reference evidence="7 8" key="2">
    <citation type="submission" date="2019-08" db="EMBL/GenBank/DDBJ databases">
        <title>Jejuicoccus antrihumi gen. nov., sp. nov., a new member of the family Dermacoccaceae isolated from a cave.</title>
        <authorList>
            <person name="Schumann P."/>
            <person name="Kim I.S."/>
        </authorList>
    </citation>
    <scope>NUCLEOTIDE SEQUENCE [LARGE SCALE GENOMIC DNA]</scope>
    <source>
        <strain evidence="7 8">C5-26</strain>
    </source>
</reference>
<dbReference type="SUPFAM" id="SSF103473">
    <property type="entry name" value="MFS general substrate transporter"/>
    <property type="match status" value="1"/>
</dbReference>
<feature type="transmembrane region" description="Helical" evidence="5">
    <location>
        <begin position="21"/>
        <end position="45"/>
    </location>
</feature>
<comment type="subcellular location">
    <subcellularLocation>
        <location evidence="1">Cell membrane</location>
        <topology evidence="1">Multi-pass membrane protein</topology>
    </subcellularLocation>
</comment>
<feature type="transmembrane region" description="Helical" evidence="5">
    <location>
        <begin position="112"/>
        <end position="133"/>
    </location>
</feature>
<keyword evidence="2 5" id="KW-0812">Transmembrane</keyword>
<dbReference type="Gene3D" id="1.20.1720.10">
    <property type="entry name" value="Multidrug resistance protein D"/>
    <property type="match status" value="1"/>
</dbReference>
<comment type="caution">
    <text evidence="7">The sequence shown here is derived from an EMBL/GenBank/DDBJ whole genome shotgun (WGS) entry which is preliminary data.</text>
</comment>
<dbReference type="OrthoDB" id="7375466at2"/>
<dbReference type="RefSeq" id="WP_146320068.1">
    <property type="nucleotide sequence ID" value="NZ_VCQV01000039.1"/>
</dbReference>
<feature type="transmembrane region" description="Helical" evidence="5">
    <location>
        <begin position="454"/>
        <end position="471"/>
    </location>
</feature>
<dbReference type="GO" id="GO:0022857">
    <property type="term" value="F:transmembrane transporter activity"/>
    <property type="evidence" value="ECO:0007669"/>
    <property type="project" value="InterPro"/>
</dbReference>